<dbReference type="FunFam" id="3.30.230.10:FF:000090">
    <property type="entry name" value="glucuronokinase 1-like isoform X1"/>
    <property type="match status" value="1"/>
</dbReference>
<dbReference type="InterPro" id="IPR005835">
    <property type="entry name" value="NTP_transferase_dom"/>
</dbReference>
<name>R7U016_CAPTE</name>
<dbReference type="InterPro" id="IPR006204">
    <property type="entry name" value="GHMP_kinase_N_dom"/>
</dbReference>
<protein>
    <recommendedName>
        <fullName evidence="9">Nucleotidyl transferase domain-containing protein</fullName>
    </recommendedName>
</protein>
<reference evidence="8" key="1">
    <citation type="submission" date="2012-12" db="EMBL/GenBank/DDBJ databases">
        <authorList>
            <person name="Hellsten U."/>
            <person name="Grimwood J."/>
            <person name="Chapman J.A."/>
            <person name="Shapiro H."/>
            <person name="Aerts A."/>
            <person name="Otillar R.P."/>
            <person name="Terry A.Y."/>
            <person name="Boore J.L."/>
            <person name="Simakov O."/>
            <person name="Marletaz F."/>
            <person name="Cho S.-J."/>
            <person name="Edsinger-Gonzales E."/>
            <person name="Havlak P."/>
            <person name="Kuo D.-H."/>
            <person name="Larsson T."/>
            <person name="Lv J."/>
            <person name="Arendt D."/>
            <person name="Savage R."/>
            <person name="Osoegawa K."/>
            <person name="de Jong P."/>
            <person name="Lindberg D.R."/>
            <person name="Seaver E.C."/>
            <person name="Weisblat D.A."/>
            <person name="Putnam N.H."/>
            <person name="Grigoriev I.V."/>
            <person name="Rokhsar D.S."/>
        </authorList>
    </citation>
    <scope>NUCLEOTIDE SEQUENCE</scope>
    <source>
        <strain evidence="8">I ESC-2004</strain>
    </source>
</reference>
<feature type="domain" description="GHMP kinase C-terminal" evidence="5">
    <location>
        <begin position="521"/>
        <end position="599"/>
    </location>
</feature>
<dbReference type="GO" id="GO:0005524">
    <property type="term" value="F:ATP binding"/>
    <property type="evidence" value="ECO:0007669"/>
    <property type="project" value="UniProtKB-KW"/>
</dbReference>
<dbReference type="InterPro" id="IPR053034">
    <property type="entry name" value="Glucuronokinase-like"/>
</dbReference>
<dbReference type="Pfam" id="PF00288">
    <property type="entry name" value="GHMP_kinases_N"/>
    <property type="match status" value="1"/>
</dbReference>
<dbReference type="InterPro" id="IPR014721">
    <property type="entry name" value="Ribsml_uS5_D2-typ_fold_subgr"/>
</dbReference>
<keyword evidence="2" id="KW-0067">ATP-binding</keyword>
<gene>
    <name evidence="6" type="ORF">CAPTEDRAFT_174475</name>
</gene>
<dbReference type="Pfam" id="PF08544">
    <property type="entry name" value="GHMP_kinases_C"/>
    <property type="match status" value="1"/>
</dbReference>
<dbReference type="OrthoDB" id="1924968at2759"/>
<evidence type="ECO:0000313" key="7">
    <source>
        <dbReference type="EnsemblMetazoa" id="CapteP174475"/>
    </source>
</evidence>
<reference evidence="6 8" key="2">
    <citation type="journal article" date="2013" name="Nature">
        <title>Insights into bilaterian evolution from three spiralian genomes.</title>
        <authorList>
            <person name="Simakov O."/>
            <person name="Marletaz F."/>
            <person name="Cho S.J."/>
            <person name="Edsinger-Gonzales E."/>
            <person name="Havlak P."/>
            <person name="Hellsten U."/>
            <person name="Kuo D.H."/>
            <person name="Larsson T."/>
            <person name="Lv J."/>
            <person name="Arendt D."/>
            <person name="Savage R."/>
            <person name="Osoegawa K."/>
            <person name="de Jong P."/>
            <person name="Grimwood J."/>
            <person name="Chapman J.A."/>
            <person name="Shapiro H."/>
            <person name="Aerts A."/>
            <person name="Otillar R.P."/>
            <person name="Terry A.Y."/>
            <person name="Boore J.L."/>
            <person name="Grigoriev I.V."/>
            <person name="Lindberg D.R."/>
            <person name="Seaver E.C."/>
            <person name="Weisblat D.A."/>
            <person name="Putnam N.H."/>
            <person name="Rokhsar D.S."/>
        </authorList>
    </citation>
    <scope>NUCLEOTIDE SEQUENCE</scope>
    <source>
        <strain evidence="6 8">I ESC-2004</strain>
    </source>
</reference>
<dbReference type="EMBL" id="KB308694">
    <property type="protein sequence ID" value="ELT97006.1"/>
    <property type="molecule type" value="Genomic_DNA"/>
</dbReference>
<dbReference type="EMBL" id="AMQN01011117">
    <property type="status" value="NOT_ANNOTATED_CDS"/>
    <property type="molecule type" value="Genomic_DNA"/>
</dbReference>
<dbReference type="PANTHER" id="PTHR38710:SF1">
    <property type="entry name" value="WITH PUTATIVE URIDYL PYROPHOSPHORYLASE-RELATED"/>
    <property type="match status" value="1"/>
</dbReference>
<dbReference type="HOGENOM" id="CLU_459759_0_0_1"/>
<dbReference type="SUPFAM" id="SSF54211">
    <property type="entry name" value="Ribosomal protein S5 domain 2-like"/>
    <property type="match status" value="1"/>
</dbReference>
<dbReference type="Gene3D" id="3.90.550.10">
    <property type="entry name" value="Spore Coat Polysaccharide Biosynthesis Protein SpsA, Chain A"/>
    <property type="match status" value="1"/>
</dbReference>
<evidence type="ECO:0000313" key="8">
    <source>
        <dbReference type="Proteomes" id="UP000014760"/>
    </source>
</evidence>
<feature type="domain" description="GHMP kinase N-terminal" evidence="3">
    <location>
        <begin position="369"/>
        <end position="447"/>
    </location>
</feature>
<dbReference type="EnsemblMetazoa" id="CapteT174475">
    <property type="protein sequence ID" value="CapteP174475"/>
    <property type="gene ID" value="CapteG174475"/>
</dbReference>
<feature type="domain" description="Nucleotidyl transferase" evidence="4">
    <location>
        <begin position="30"/>
        <end position="261"/>
    </location>
</feature>
<evidence type="ECO:0000256" key="1">
    <source>
        <dbReference type="ARBA" id="ARBA00022741"/>
    </source>
</evidence>
<evidence type="ECO:0008006" key="9">
    <source>
        <dbReference type="Google" id="ProtNLM"/>
    </source>
</evidence>
<keyword evidence="1" id="KW-0547">Nucleotide-binding</keyword>
<dbReference type="GO" id="GO:0047940">
    <property type="term" value="F:glucuronokinase activity"/>
    <property type="evidence" value="ECO:0007669"/>
    <property type="project" value="TreeGrafter"/>
</dbReference>
<dbReference type="InterPro" id="IPR020568">
    <property type="entry name" value="Ribosomal_Su5_D2-typ_SF"/>
</dbReference>
<reference evidence="7" key="3">
    <citation type="submission" date="2015-06" db="UniProtKB">
        <authorList>
            <consortium name="EnsemblMetazoa"/>
        </authorList>
    </citation>
    <scope>IDENTIFICATION</scope>
</reference>
<dbReference type="Gene3D" id="3.30.230.10">
    <property type="match status" value="1"/>
</dbReference>
<organism evidence="6">
    <name type="scientific">Capitella teleta</name>
    <name type="common">Polychaete worm</name>
    <dbReference type="NCBI Taxonomy" id="283909"/>
    <lineage>
        <taxon>Eukaryota</taxon>
        <taxon>Metazoa</taxon>
        <taxon>Spiralia</taxon>
        <taxon>Lophotrochozoa</taxon>
        <taxon>Annelida</taxon>
        <taxon>Polychaeta</taxon>
        <taxon>Sedentaria</taxon>
        <taxon>Scolecida</taxon>
        <taxon>Capitellidae</taxon>
        <taxon>Capitella</taxon>
    </lineage>
</organism>
<dbReference type="OMA" id="KYMEWLI"/>
<dbReference type="InterPro" id="IPR013750">
    <property type="entry name" value="GHMP_kinase_C_dom"/>
</dbReference>
<dbReference type="Proteomes" id="UP000014760">
    <property type="component" value="Unassembled WGS sequence"/>
</dbReference>
<dbReference type="Pfam" id="PF00483">
    <property type="entry name" value="NTP_transferase"/>
    <property type="match status" value="1"/>
</dbReference>
<dbReference type="AlphaFoldDB" id="R7U016"/>
<dbReference type="PANTHER" id="PTHR38710">
    <property type="entry name" value="WITH PUTATIVE URIDYL PYROPHOSPHORYLASE-RELATED"/>
    <property type="match status" value="1"/>
</dbReference>
<keyword evidence="8" id="KW-1185">Reference proteome</keyword>
<evidence type="ECO:0000313" key="6">
    <source>
        <dbReference type="EMBL" id="ELT97006.1"/>
    </source>
</evidence>
<proteinExistence type="predicted"/>
<dbReference type="SUPFAM" id="SSF55060">
    <property type="entry name" value="GHMP Kinase, C-terminal domain"/>
    <property type="match status" value="1"/>
</dbReference>
<dbReference type="Gene3D" id="3.30.70.890">
    <property type="entry name" value="GHMP kinase, C-terminal domain"/>
    <property type="match status" value="1"/>
</dbReference>
<evidence type="ECO:0000259" key="3">
    <source>
        <dbReference type="Pfam" id="PF00288"/>
    </source>
</evidence>
<dbReference type="InterPro" id="IPR029044">
    <property type="entry name" value="Nucleotide-diphossugar_trans"/>
</dbReference>
<evidence type="ECO:0000259" key="4">
    <source>
        <dbReference type="Pfam" id="PF00483"/>
    </source>
</evidence>
<sequence length="614" mass="69473">MICIILVAGHDELLEKEIKSCPEYVYLRGVPKALLPGAGGKKILDFWWEAIRMRQLFSEIYLVTNADKYKHYERWATASDFPVENIINDGTTTFENRIGAVADFDLVLRIKNVNDDVMVVAGDMLFQDQKFDVQQVLNYFQLKKSNLAIYYEMEPEEVISSRGIVEVTDGNKIAHFYEKPLEGITESRLASVVFYCFHKDGLTSVKEFLDSNIKAEERSFGKYMDYLINTKGVNVYGMKLPTGFQLIGHVGLDDYKRWSDVFSHRKQIEDKIEPYTKRAYARVGLMGNPSDGFHGKTISLSIANFWAEVTIHESEKLVLTPHPLNDPTEFGSMADLHGISRKEGYLGGLRLLQATCMRFYQYCCDRGIALAKRNFTLKYDTNIPRQVGLAGSSAIVTATLGCLMHFFNLTYADMPKEKMPQFILDVEKQELIIHAGLQDRVIQVYEGLVYMDFSLEIFEAQGFGNYSHIEVNHLPHFWLAYLGDPSDSGKIHSDVNLRWKNKDKDVIEAMKKFALLTDQAKVAFQNHDWSLLADLMNQNFEIRRSIYSDLSLGAANLRMIEIARQFGSAVKFPGSGGAVIGLCVDTSKIGELKAAFQAEGCVFCDIIPHGALDA</sequence>
<evidence type="ECO:0000259" key="5">
    <source>
        <dbReference type="Pfam" id="PF08544"/>
    </source>
</evidence>
<dbReference type="InterPro" id="IPR036554">
    <property type="entry name" value="GHMP_kinase_C_sf"/>
</dbReference>
<evidence type="ECO:0000256" key="2">
    <source>
        <dbReference type="ARBA" id="ARBA00022840"/>
    </source>
</evidence>
<dbReference type="SUPFAM" id="SSF53448">
    <property type="entry name" value="Nucleotide-diphospho-sugar transferases"/>
    <property type="match status" value="1"/>
</dbReference>
<dbReference type="STRING" id="283909.R7U016"/>
<accession>R7U016</accession>